<dbReference type="AlphaFoldDB" id="A0A6V7JM28"/>
<evidence type="ECO:0000313" key="2">
    <source>
        <dbReference type="EMBL" id="CAD1551445.1"/>
    </source>
</evidence>
<feature type="region of interest" description="Disordered" evidence="1">
    <location>
        <begin position="215"/>
        <end position="262"/>
    </location>
</feature>
<sequence>MFNMSNKKIVAYYDKCKKIVVRDKYECTLCNKLFHQSCAKLHRSYNSDNELILCPGEVTVVMNYTENLNSQQEWNVNRASNDEQGKGDTTHNEPNQQKAFTQFTFVGIQNLNPNITEMDKEGDRKRRRVNEHGDEFIQNNKDIYNKVDEIANKIDELREKKNYDDSFEEAVRSVLKQELTSIEEKINNDMNSMKNEIIQMKKMLTEWIMNEREQEKEERERRRNNFNAKDISRINEEENGNNSNWTGVASRNHSKGQSRAST</sequence>
<evidence type="ECO:0000256" key="1">
    <source>
        <dbReference type="SAM" id="MobiDB-lite"/>
    </source>
</evidence>
<proteinExistence type="predicted"/>
<organism evidence="2">
    <name type="scientific">Bracon brevicornis</name>
    <dbReference type="NCBI Taxonomy" id="1563983"/>
    <lineage>
        <taxon>Eukaryota</taxon>
        <taxon>Metazoa</taxon>
        <taxon>Ecdysozoa</taxon>
        <taxon>Arthropoda</taxon>
        <taxon>Hexapoda</taxon>
        <taxon>Insecta</taxon>
        <taxon>Pterygota</taxon>
        <taxon>Neoptera</taxon>
        <taxon>Endopterygota</taxon>
        <taxon>Hymenoptera</taxon>
        <taxon>Apocrita</taxon>
        <taxon>Ichneumonoidea</taxon>
        <taxon>Braconidae</taxon>
        <taxon>Braconinae</taxon>
        <taxon>Bracon</taxon>
    </lineage>
</organism>
<name>A0A6V7JM28_9HYME</name>
<dbReference type="EMBL" id="CADCXW020000017">
    <property type="protein sequence ID" value="CAD1551445.1"/>
    <property type="molecule type" value="Genomic_DNA"/>
</dbReference>
<gene>
    <name evidence="2" type="ORF">BBRV_LOCUS52730</name>
</gene>
<protein>
    <submittedName>
        <fullName evidence="2">Uncharacterized protein</fullName>
    </submittedName>
</protein>
<feature type="compositionally biased region" description="Polar residues" evidence="1">
    <location>
        <begin position="240"/>
        <end position="262"/>
    </location>
</feature>
<accession>A0A6V7JM28</accession>
<reference evidence="2" key="1">
    <citation type="submission" date="2020-07" db="EMBL/GenBank/DDBJ databases">
        <authorList>
            <person name="Ferguson B K."/>
        </authorList>
    </citation>
    <scope>NUCLEOTIDE SEQUENCE</scope>
    <source>
        <strain evidence="2">L06</strain>
    </source>
</reference>
<dbReference type="CDD" id="cd15489">
    <property type="entry name" value="PHD_SF"/>
    <property type="match status" value="1"/>
</dbReference>